<feature type="compositionally biased region" description="Basic and acidic residues" evidence="1">
    <location>
        <begin position="415"/>
        <end position="436"/>
    </location>
</feature>
<accession>A0A285TXS0</accession>
<evidence type="ECO:0000313" key="3">
    <source>
        <dbReference type="Proteomes" id="UP000219068"/>
    </source>
</evidence>
<organism evidence="2 3">
    <name type="scientific">Thalassospira xiamenensis</name>
    <dbReference type="NCBI Taxonomy" id="220697"/>
    <lineage>
        <taxon>Bacteria</taxon>
        <taxon>Pseudomonadati</taxon>
        <taxon>Pseudomonadota</taxon>
        <taxon>Alphaproteobacteria</taxon>
        <taxon>Rhodospirillales</taxon>
        <taxon>Thalassospiraceae</taxon>
        <taxon>Thalassospira</taxon>
    </lineage>
</organism>
<evidence type="ECO:0000313" key="2">
    <source>
        <dbReference type="EMBL" id="SOC27370.1"/>
    </source>
</evidence>
<evidence type="ECO:0000256" key="1">
    <source>
        <dbReference type="SAM" id="MobiDB-lite"/>
    </source>
</evidence>
<dbReference type="EMBL" id="OBMM01000005">
    <property type="protein sequence ID" value="SOC27370.1"/>
    <property type="molecule type" value="Genomic_DNA"/>
</dbReference>
<name>A0A285TXS0_9PROT</name>
<feature type="region of interest" description="Disordered" evidence="1">
    <location>
        <begin position="371"/>
        <end position="436"/>
    </location>
</feature>
<dbReference type="Proteomes" id="UP000219068">
    <property type="component" value="Unassembled WGS sequence"/>
</dbReference>
<protein>
    <submittedName>
        <fullName evidence="2">Bifunctional DNA primase/polymerase, N-terminal</fullName>
    </submittedName>
</protein>
<gene>
    <name evidence="2" type="ORF">SAMN05428964_105392</name>
</gene>
<proteinExistence type="predicted"/>
<reference evidence="2 3" key="1">
    <citation type="submission" date="2017-08" db="EMBL/GenBank/DDBJ databases">
        <authorList>
            <person name="de Groot N.N."/>
        </authorList>
    </citation>
    <scope>NUCLEOTIDE SEQUENCE [LARGE SCALE GENOMIC DNA]</scope>
    <source>
        <strain evidence="2 3">USBA 78</strain>
    </source>
</reference>
<feature type="compositionally biased region" description="Low complexity" evidence="1">
    <location>
        <begin position="390"/>
        <end position="406"/>
    </location>
</feature>
<dbReference type="RefSeq" id="WP_142994575.1">
    <property type="nucleotide sequence ID" value="NZ_OBMM01000005.1"/>
</dbReference>
<feature type="compositionally biased region" description="Polar residues" evidence="1">
    <location>
        <begin position="373"/>
        <end position="382"/>
    </location>
</feature>
<sequence>MADSITSDNHQSVQQQSGSEMEFLYAPSESIFGATAPLMVANGWSVFPQYGVGRRPGKVNGETIKWSDKHDLANKLPDSASLALWCSHCATLNVACVFGPASGNTFAIDIDVTDETMSREITAIVDEILGYTPLRREGRSPKIALIYRQKDASERIPSISRHFADISDDGNANKSDHGLEILSAGKLITFHGRHHVTGSYFKWLDQSPLVLGPKDLPAVSEAAVQTFLEAVDAKWRFHRGASFNAEGATWQWDETTKMHVPNLALAAGGSAWVENSDGLVSDGREAYLSHLVYRMITGNLPALQKAKDTGAAELDDFKQSAAIAVVEQFERTSELSGRWRLSNLRHEARDKVIRLVEKVLSGRIALRAEDTSNNRASDNRSFQMPKPRQAASSSPIEPAPAGEEPSQNVIAQGEAEGRPAETADAPEHDAEFDFLKPNKPGVRKLLKGGIETPDTFDDLTLPQDRTEITVGIRQRLEESFTSFFCDVYGHETKNDFIAYGDKRKPRIHILIAPTGAGKTSLGIRFIAADPRTYETFKWIDRNTGDEREGRAPVVFLLPTYHNIDELRHRAQVLGLDPNLSDDELRKKAVDLQLIAEDELDGKIAELRRDAINCGLKTMTYSGKIKAGCAMEEKVEMAMSAGIGTAGFCKSSVKEEDGTVADLYCDHYSSCPAIRQRQEINNVHVVFLPHSFLSLTIPEELEHVRAVVADERIHHLFLHTATFSAMSLSIPRKPPRLTKKEKASGVMPEDLMAERDQAAGIALDAIRAGDCPAEALLNFRGLDGNSFPGPSLVKSAIRVCSSAIQKDANLSPSMTLDEVKELCAQPTGKDVREEWRFWKIIEERLESLQFDNLKRTGIQNLERDLETFTGEFEMDERLRKESRLAHLKTLPNKACGAIDVRIQLLTDQSVNGGTTEVIRISWRSKPNWLGVPMLLLDASAAPPIIAKIWCLPEEDIVVHRVVDDIGKSLNVKVVGIVNQTFSNSSLIASPSSSEFERFSAAKNLSNVRQALATVSSLYGDGRVVAGTSIVLREVINNGWVAPDNVDWCHFGAMRGLDMFKFHSAAFSVGRMEVPVRSIDGLVAALTYDDIAPEAPFDRLGTGMDPNNPEQPLRLPMGDQRLRLRSGYIASIPVPMVPGRWGRMIQKQYREEELNQFVGRLRPVYREGRTPVWFALSSVIPEDLIVDELVHIDDLLFGPTAIWDAARRVGGVLEPRLIATACPDLFPNEEAVKSAMAKLGFDCDTGETTGRFTRGYAKIRFRFAKSPSNEAFAFVMGHKANGLEHFIEMYRQTTDEEVFGTVMVQTDQTLARPREADKVELRIGAKEVRLAKADERLSEMGEILLSSPGDIEEKFSVKRFPVKVCSSTRHVSLPEMDAMLAIRDYWKSKSGAADDRVSPVLPDAPVDITEGGDYSTYEHMSAMTNDELPTAADVA</sequence>